<keyword evidence="3" id="KW-1185">Reference proteome</keyword>
<organism evidence="2 3">
    <name type="scientific">Acorus calamus</name>
    <name type="common">Sweet flag</name>
    <dbReference type="NCBI Taxonomy" id="4465"/>
    <lineage>
        <taxon>Eukaryota</taxon>
        <taxon>Viridiplantae</taxon>
        <taxon>Streptophyta</taxon>
        <taxon>Embryophyta</taxon>
        <taxon>Tracheophyta</taxon>
        <taxon>Spermatophyta</taxon>
        <taxon>Magnoliopsida</taxon>
        <taxon>Liliopsida</taxon>
        <taxon>Acoraceae</taxon>
        <taxon>Acorus</taxon>
    </lineage>
</organism>
<feature type="domain" description="FAR1" evidence="1">
    <location>
        <begin position="11"/>
        <end position="98"/>
    </location>
</feature>
<evidence type="ECO:0000313" key="2">
    <source>
        <dbReference type="EMBL" id="KAK1302275.1"/>
    </source>
</evidence>
<comment type="caution">
    <text evidence="2">The sequence shown here is derived from an EMBL/GenBank/DDBJ whole genome shotgun (WGS) entry which is preliminary data.</text>
</comment>
<reference evidence="2" key="1">
    <citation type="journal article" date="2023" name="Nat. Commun.">
        <title>Diploid and tetraploid genomes of Acorus and the evolution of monocots.</title>
        <authorList>
            <person name="Ma L."/>
            <person name="Liu K.W."/>
            <person name="Li Z."/>
            <person name="Hsiao Y.Y."/>
            <person name="Qi Y."/>
            <person name="Fu T."/>
            <person name="Tang G.D."/>
            <person name="Zhang D."/>
            <person name="Sun W.H."/>
            <person name="Liu D.K."/>
            <person name="Li Y."/>
            <person name="Chen G.Z."/>
            <person name="Liu X.D."/>
            <person name="Liao X.Y."/>
            <person name="Jiang Y.T."/>
            <person name="Yu X."/>
            <person name="Hao Y."/>
            <person name="Huang J."/>
            <person name="Zhao X.W."/>
            <person name="Ke S."/>
            <person name="Chen Y.Y."/>
            <person name="Wu W.L."/>
            <person name="Hsu J.L."/>
            <person name="Lin Y.F."/>
            <person name="Huang M.D."/>
            <person name="Li C.Y."/>
            <person name="Huang L."/>
            <person name="Wang Z.W."/>
            <person name="Zhao X."/>
            <person name="Zhong W.Y."/>
            <person name="Peng D.H."/>
            <person name="Ahmad S."/>
            <person name="Lan S."/>
            <person name="Zhang J.S."/>
            <person name="Tsai W.C."/>
            <person name="Van de Peer Y."/>
            <person name="Liu Z.J."/>
        </authorList>
    </citation>
    <scope>NUCLEOTIDE SEQUENCE</scope>
    <source>
        <strain evidence="2">CP</strain>
    </source>
</reference>
<protein>
    <submittedName>
        <fullName evidence="2">Protein FAR-RED IMPAIRED RESPONSE 1</fullName>
    </submittedName>
</protein>
<dbReference type="Pfam" id="PF03101">
    <property type="entry name" value="FAR1"/>
    <property type="match status" value="1"/>
</dbReference>
<name>A0AAV9DMF7_ACOCL</name>
<gene>
    <name evidence="2" type="primary">FAR1</name>
    <name evidence="2" type="ORF">QJS10_CPB12g00730</name>
</gene>
<dbReference type="Proteomes" id="UP001180020">
    <property type="component" value="Unassembled WGS sequence"/>
</dbReference>
<dbReference type="EMBL" id="JAUJYO010000012">
    <property type="protein sequence ID" value="KAK1302275.1"/>
    <property type="molecule type" value="Genomic_DNA"/>
</dbReference>
<proteinExistence type="predicted"/>
<evidence type="ECO:0000259" key="1">
    <source>
        <dbReference type="Pfam" id="PF03101"/>
    </source>
</evidence>
<dbReference type="InterPro" id="IPR004330">
    <property type="entry name" value="FAR1_DNA_bnd_dom"/>
</dbReference>
<reference evidence="2" key="2">
    <citation type="submission" date="2023-06" db="EMBL/GenBank/DDBJ databases">
        <authorList>
            <person name="Ma L."/>
            <person name="Liu K.-W."/>
            <person name="Li Z."/>
            <person name="Hsiao Y.-Y."/>
            <person name="Qi Y."/>
            <person name="Fu T."/>
            <person name="Tang G."/>
            <person name="Zhang D."/>
            <person name="Sun W.-H."/>
            <person name="Liu D.-K."/>
            <person name="Li Y."/>
            <person name="Chen G.-Z."/>
            <person name="Liu X.-D."/>
            <person name="Liao X.-Y."/>
            <person name="Jiang Y.-T."/>
            <person name="Yu X."/>
            <person name="Hao Y."/>
            <person name="Huang J."/>
            <person name="Zhao X.-W."/>
            <person name="Ke S."/>
            <person name="Chen Y.-Y."/>
            <person name="Wu W.-L."/>
            <person name="Hsu J.-L."/>
            <person name="Lin Y.-F."/>
            <person name="Huang M.-D."/>
            <person name="Li C.-Y."/>
            <person name="Huang L."/>
            <person name="Wang Z.-W."/>
            <person name="Zhao X."/>
            <person name="Zhong W.-Y."/>
            <person name="Peng D.-H."/>
            <person name="Ahmad S."/>
            <person name="Lan S."/>
            <person name="Zhang J.-S."/>
            <person name="Tsai W.-C."/>
            <person name="Van De Peer Y."/>
            <person name="Liu Z.-J."/>
        </authorList>
    </citation>
    <scope>NUCLEOTIDE SEQUENCE</scope>
    <source>
        <strain evidence="2">CP</strain>
        <tissue evidence="2">Leaves</tissue>
    </source>
</reference>
<dbReference type="AlphaFoldDB" id="A0AAV9DMF7"/>
<dbReference type="PANTHER" id="PTHR47718">
    <property type="entry name" value="OS01G0519700 PROTEIN"/>
    <property type="match status" value="1"/>
</dbReference>
<accession>A0AAV9DMF7</accession>
<evidence type="ECO:0000313" key="3">
    <source>
        <dbReference type="Proteomes" id="UP001180020"/>
    </source>
</evidence>
<sequence length="264" mass="30131">MRFATFEECNDFYSKYGDAIGFGVKIRSTVYGFDGSTVSGATLACCKAGKPPTNPHDAFYGQKLTARSDCLARLRLRRMEDGTYLVVEFVSEHNHPLLHKDMLRFLMSKRNVSISRQKRIEINDRAGIGDSKTMASFVAEMGGHDNVPFTKQDVRNTLKRIRALRLGHGMSTTQRIESMNAFFDGYVNSKTTMKQFVEQYEMALKSKYEKEAQADFDSFHKKRHLKTHFFMEQQLSDVYTLPSSRNVQMSLQGCVIVILKSLTL</sequence>